<gene>
    <name evidence="1" type="ORF">BBRV_LOCUS52877</name>
</gene>
<accession>A0A6V7JN04</accession>
<name>A0A6V7JN04_9HYME</name>
<sequence>MRVTSGDVKRIIGASVFASVLGSFRVTSSAHWPGRHCQGVTGEWWNYWGIIESTHEKLVLNSGKMRCVLEFPYFKDNLFDFSIR</sequence>
<proteinExistence type="predicted"/>
<dbReference type="EMBL" id="CADCXW020000017">
    <property type="protein sequence ID" value="CAD1551506.1"/>
    <property type="molecule type" value="Genomic_DNA"/>
</dbReference>
<reference evidence="1" key="1">
    <citation type="submission" date="2020-07" db="EMBL/GenBank/DDBJ databases">
        <authorList>
            <person name="Ferguson B K."/>
        </authorList>
    </citation>
    <scope>NUCLEOTIDE SEQUENCE</scope>
    <source>
        <strain evidence="1">L06</strain>
    </source>
</reference>
<evidence type="ECO:0000313" key="1">
    <source>
        <dbReference type="EMBL" id="CAD1551506.1"/>
    </source>
</evidence>
<organism evidence="1">
    <name type="scientific">Bracon brevicornis</name>
    <dbReference type="NCBI Taxonomy" id="1563983"/>
    <lineage>
        <taxon>Eukaryota</taxon>
        <taxon>Metazoa</taxon>
        <taxon>Ecdysozoa</taxon>
        <taxon>Arthropoda</taxon>
        <taxon>Hexapoda</taxon>
        <taxon>Insecta</taxon>
        <taxon>Pterygota</taxon>
        <taxon>Neoptera</taxon>
        <taxon>Endopterygota</taxon>
        <taxon>Hymenoptera</taxon>
        <taxon>Apocrita</taxon>
        <taxon>Ichneumonoidea</taxon>
        <taxon>Braconidae</taxon>
        <taxon>Braconinae</taxon>
        <taxon>Bracon</taxon>
    </lineage>
</organism>
<dbReference type="AlphaFoldDB" id="A0A6V7JN04"/>
<protein>
    <submittedName>
        <fullName evidence="1">Uncharacterized protein</fullName>
    </submittedName>
</protein>